<keyword evidence="9 11" id="KW-0238">DNA-binding</keyword>
<keyword evidence="10" id="KW-0539">Nucleus</keyword>
<evidence type="ECO:0000256" key="11">
    <source>
        <dbReference type="RuleBase" id="RU004070"/>
    </source>
</evidence>
<dbReference type="InterPro" id="IPR008047">
    <property type="entry name" value="MCM_4"/>
</dbReference>
<dbReference type="GO" id="GO:0042555">
    <property type="term" value="C:MCM complex"/>
    <property type="evidence" value="ECO:0007669"/>
    <property type="project" value="InterPro"/>
</dbReference>
<evidence type="ECO:0000256" key="5">
    <source>
        <dbReference type="ARBA" id="ARBA00022741"/>
    </source>
</evidence>
<comment type="subcellular location">
    <subcellularLocation>
        <location evidence="1">Nucleus</location>
    </subcellularLocation>
</comment>
<dbReference type="SUPFAM" id="SSF50249">
    <property type="entry name" value="Nucleic acid-binding proteins"/>
    <property type="match status" value="1"/>
</dbReference>
<name>A0A9P8GQD3_AURME</name>
<evidence type="ECO:0000256" key="4">
    <source>
        <dbReference type="ARBA" id="ARBA00022705"/>
    </source>
</evidence>
<dbReference type="PANTHER" id="PTHR11630:SF66">
    <property type="entry name" value="DNA REPLICATION LICENSING FACTOR MCM4"/>
    <property type="match status" value="1"/>
</dbReference>
<dbReference type="EC" id="3.6.4.12" evidence="3"/>
<dbReference type="GO" id="GO:0043596">
    <property type="term" value="C:nuclear replication fork"/>
    <property type="evidence" value="ECO:0007669"/>
    <property type="project" value="UniProtKB-ARBA"/>
</dbReference>
<feature type="region of interest" description="Disordered" evidence="12">
    <location>
        <begin position="1488"/>
        <end position="1517"/>
    </location>
</feature>
<dbReference type="InterPro" id="IPR033762">
    <property type="entry name" value="MCM_OB"/>
</dbReference>
<dbReference type="GO" id="GO:0000727">
    <property type="term" value="P:double-strand break repair via break-induced replication"/>
    <property type="evidence" value="ECO:0007669"/>
    <property type="project" value="TreeGrafter"/>
</dbReference>
<gene>
    <name evidence="14" type="ORF">KCV03_g197</name>
</gene>
<evidence type="ECO:0000256" key="7">
    <source>
        <dbReference type="ARBA" id="ARBA00022806"/>
    </source>
</evidence>
<keyword evidence="4" id="KW-0235">DNA replication</keyword>
<dbReference type="PROSITE" id="PS00847">
    <property type="entry name" value="MCM_1"/>
    <property type="match status" value="1"/>
</dbReference>
<protein>
    <recommendedName>
        <fullName evidence="3">DNA helicase</fullName>
        <ecNumber evidence="3">3.6.4.12</ecNumber>
    </recommendedName>
</protein>
<evidence type="ECO:0000313" key="15">
    <source>
        <dbReference type="Proteomes" id="UP000767238"/>
    </source>
</evidence>
<dbReference type="GO" id="GO:0016787">
    <property type="term" value="F:hydrolase activity"/>
    <property type="evidence" value="ECO:0007669"/>
    <property type="project" value="UniProtKB-KW"/>
</dbReference>
<proteinExistence type="inferred from homology"/>
<feature type="region of interest" description="Disordered" evidence="12">
    <location>
        <begin position="316"/>
        <end position="351"/>
    </location>
</feature>
<evidence type="ECO:0000313" key="14">
    <source>
        <dbReference type="EMBL" id="KAH0237850.1"/>
    </source>
</evidence>
<dbReference type="GO" id="GO:1902975">
    <property type="term" value="P:mitotic DNA replication initiation"/>
    <property type="evidence" value="ECO:0007669"/>
    <property type="project" value="TreeGrafter"/>
</dbReference>
<dbReference type="InterPro" id="IPR027417">
    <property type="entry name" value="P-loop_NTPase"/>
</dbReference>
<accession>A0A9P8GQD3</accession>
<dbReference type="InterPro" id="IPR027925">
    <property type="entry name" value="MCM_N"/>
</dbReference>
<evidence type="ECO:0000256" key="8">
    <source>
        <dbReference type="ARBA" id="ARBA00022840"/>
    </source>
</evidence>
<organism evidence="14 15">
    <name type="scientific">Aureobasidium melanogenum</name>
    <name type="common">Aureobasidium pullulans var. melanogenum</name>
    <dbReference type="NCBI Taxonomy" id="46634"/>
    <lineage>
        <taxon>Eukaryota</taxon>
        <taxon>Fungi</taxon>
        <taxon>Dikarya</taxon>
        <taxon>Ascomycota</taxon>
        <taxon>Pezizomycotina</taxon>
        <taxon>Dothideomycetes</taxon>
        <taxon>Dothideomycetidae</taxon>
        <taxon>Dothideales</taxon>
        <taxon>Saccotheciaceae</taxon>
        <taxon>Aureobasidium</taxon>
    </lineage>
</organism>
<dbReference type="CDD" id="cd17755">
    <property type="entry name" value="MCM4"/>
    <property type="match status" value="1"/>
</dbReference>
<reference evidence="14" key="2">
    <citation type="submission" date="2021-08" db="EMBL/GenBank/DDBJ databases">
        <authorList>
            <person name="Gostincar C."/>
            <person name="Sun X."/>
            <person name="Song Z."/>
            <person name="Gunde-Cimerman N."/>
        </authorList>
    </citation>
    <scope>NUCLEOTIDE SEQUENCE</scope>
    <source>
        <strain evidence="14">EXF-8016</strain>
    </source>
</reference>
<dbReference type="InterPro" id="IPR012340">
    <property type="entry name" value="NA-bd_OB-fold"/>
</dbReference>
<dbReference type="GO" id="GO:0006271">
    <property type="term" value="P:DNA strand elongation involved in DNA replication"/>
    <property type="evidence" value="ECO:0007669"/>
    <property type="project" value="TreeGrafter"/>
</dbReference>
<dbReference type="PRINTS" id="PR01657">
    <property type="entry name" value="MCMFAMILY"/>
</dbReference>
<dbReference type="Gene3D" id="2.20.28.10">
    <property type="match status" value="1"/>
</dbReference>
<feature type="region of interest" description="Disordered" evidence="12">
    <location>
        <begin position="165"/>
        <end position="185"/>
    </location>
</feature>
<dbReference type="GO" id="GO:0017116">
    <property type="term" value="F:single-stranded DNA helicase activity"/>
    <property type="evidence" value="ECO:0007669"/>
    <property type="project" value="TreeGrafter"/>
</dbReference>
<evidence type="ECO:0000256" key="3">
    <source>
        <dbReference type="ARBA" id="ARBA00012551"/>
    </source>
</evidence>
<feature type="compositionally biased region" description="Pro residues" evidence="12">
    <location>
        <begin position="1"/>
        <end position="11"/>
    </location>
</feature>
<evidence type="ECO:0000256" key="12">
    <source>
        <dbReference type="SAM" id="MobiDB-lite"/>
    </source>
</evidence>
<dbReference type="Gene3D" id="2.40.50.140">
    <property type="entry name" value="Nucleic acid-binding proteins"/>
    <property type="match status" value="1"/>
</dbReference>
<dbReference type="InterPro" id="IPR001208">
    <property type="entry name" value="MCM_dom"/>
</dbReference>
<dbReference type="GO" id="GO:0006279">
    <property type="term" value="P:premeiotic DNA replication"/>
    <property type="evidence" value="ECO:0007669"/>
    <property type="project" value="UniProtKB-ARBA"/>
</dbReference>
<feature type="compositionally biased region" description="Polar residues" evidence="12">
    <location>
        <begin position="102"/>
        <end position="124"/>
    </location>
</feature>
<dbReference type="PROSITE" id="PS50051">
    <property type="entry name" value="MCM_2"/>
    <property type="match status" value="1"/>
</dbReference>
<dbReference type="GO" id="GO:0005524">
    <property type="term" value="F:ATP binding"/>
    <property type="evidence" value="ECO:0007669"/>
    <property type="project" value="UniProtKB-KW"/>
</dbReference>
<keyword evidence="7" id="KW-0347">Helicase</keyword>
<dbReference type="Pfam" id="PF21128">
    <property type="entry name" value="WHD_MCM4"/>
    <property type="match status" value="1"/>
</dbReference>
<evidence type="ECO:0000256" key="9">
    <source>
        <dbReference type="ARBA" id="ARBA00023125"/>
    </source>
</evidence>
<feature type="non-terminal residue" evidence="14">
    <location>
        <position position="1718"/>
    </location>
</feature>
<dbReference type="PRINTS" id="PR01660">
    <property type="entry name" value="MCMPROTEIN4"/>
</dbReference>
<keyword evidence="8 11" id="KW-0067">ATP-binding</keyword>
<evidence type="ECO:0000259" key="13">
    <source>
        <dbReference type="PROSITE" id="PS50051"/>
    </source>
</evidence>
<dbReference type="GO" id="GO:0005656">
    <property type="term" value="C:nuclear pre-replicative complex"/>
    <property type="evidence" value="ECO:0007669"/>
    <property type="project" value="UniProtKB-ARBA"/>
</dbReference>
<keyword evidence="6" id="KW-0378">Hydrolase</keyword>
<reference evidence="14" key="1">
    <citation type="journal article" date="2021" name="J Fungi (Basel)">
        <title>Virulence traits and population genomics of the black yeast Aureobasidium melanogenum.</title>
        <authorList>
            <person name="Cernosa A."/>
            <person name="Sun X."/>
            <person name="Gostincar C."/>
            <person name="Fang C."/>
            <person name="Gunde-Cimerman N."/>
            <person name="Song Z."/>
        </authorList>
    </citation>
    <scope>NUCLEOTIDE SEQUENCE</scope>
    <source>
        <strain evidence="14">EXF-8016</strain>
    </source>
</reference>
<dbReference type="Pfam" id="PF00493">
    <property type="entry name" value="MCM"/>
    <property type="match status" value="1"/>
</dbReference>
<dbReference type="SMART" id="SM00350">
    <property type="entry name" value="MCM"/>
    <property type="match status" value="1"/>
</dbReference>
<evidence type="ECO:0000256" key="6">
    <source>
        <dbReference type="ARBA" id="ARBA00022801"/>
    </source>
</evidence>
<comment type="caution">
    <text evidence="14">The sequence shown here is derived from an EMBL/GenBank/DDBJ whole genome shotgun (WGS) entry which is preliminary data.</text>
</comment>
<dbReference type="GO" id="GO:0031261">
    <property type="term" value="C:DNA replication preinitiation complex"/>
    <property type="evidence" value="ECO:0007669"/>
    <property type="project" value="UniProtKB-ARBA"/>
</dbReference>
<dbReference type="InterPro" id="IPR041562">
    <property type="entry name" value="MCM_lid"/>
</dbReference>
<sequence>MSSPPAAPSSPPQDNYGPDEQLRSEAAASQNSLQPPTDGTTQNSQLPPASSPLFFHSSPAVNAGADGMSSPMRAESTLPSDGGPTPRASGQTIGDSSPIRYASSSSGAPLTAGNRANQLRSDSSGLFVRSPYSGGPVGAANRRHDIESDILSGSGRRRLFVDEQGRPTRHEASHSDTATFSNVDPHTSEANILGGHSTRTVWGTNISVSDTLSTCQSFFRDFQKKYRMRYDGELTETQNLPADHPGNEKVYMDALELMLDLGTSQLNLDMENLKAYPSTQKLWYQMQNFPAEILPIFDQALKDTMYDLAEKRMSEMRIPSQRHQSARDDSVPAMPSSDVDATTPRPTQNENMPDLIQEVESRIFRIRPFNMGKTINLRDLNPGDMDKMVSVKGLVIRTTPIIPDMREAFFRCSVCHHTVKVDIDRGKIAEPTVCPREVCASPNSMQIVHNRCVFSNKQVIKLQETPDRVPDGQTPHSVSLCVYDDLVDVCKAGDRVEITGVFKCNQVRINPRQRSVKNIFKTYIDCVFIKKVDKRRMGIDISTLEEELSEQASGGKEEVRKVSAEEEAKILETGARPDVYDLLSRSLAPSIYEMDDVKKGILLQLFGGTNKSFEKGGSPKYRGDINVLLCGDPSTAKSQILSYVHRIAPRGVYTSGKGSSAVGLTAYVTRDPETRTLVLESGALVLSDGGVCCIDEFDKMNDSTRSVLHEVMEQQTVSIAKAGIITTLNARTSILASANPIGSKYNPNLPVPQNIDLPPTLLSRFDLVYLVLDRIDEMNDRRMAKHLVGMYLDDAPENASSNEILPIEFLTSYISYARNNIQPKITEDASKALVDAYVSMRALGADVRAADRRITATTRQLESMIRLAEAHAKMRLSSEVLADDVHEAVRLIQSALKQSATDARTGLIDMGLLTEGTSASERKRKSDLKDAVLSAVDDMLRSGTSSVRVQDVLRRVGEDSTVPVESVELAEALRALEGEGKLLISGEGQRRSVRREAMGGVFSISKDDIKGVKRSVFQLSSLEEWAIITVSDWYGRCKYSVGNLPEEILLDGRNSVHLTNLTSDTLDLDADVSASLNDLIGIIGELRRRRIAIELDIARNHLLANKNIQRTHIHKKAIADHTAHHTITNLTLERPPHHGLEHDGKLCKAASWQDARFGNVNDADHTDDVEVSGVGAFDVLVQSVGDVFVRVFVEVGGVEVYHPFHFVEEEHFGESRGVVMRVERGRKAAEKSGRYQLSLPPTVIASPLPPFLISPLHTAEPKSEYAPFAWSLYHNQSQAKHEGQDDILVEHGSQLFFGGHCGRLVMLKSKPESVPDKFEKRVDGDNLGFHSLTLKRDSRTFFTGGAPIPSALLLEPVMWKSVIIFAGSNFITCRTHIEVFTTFGLSGPLFTLIGIILRCGQLQSRNIEIEVSIQYHLPASHDLLRAYIFQGTAVTCATRPNTVPTLMYRLYHLAVARKPEEPNDNEKVDDRAGVAFDIQDKVVGVTERDRNDNDGTWDPMKQQTSTWRTSRPRRSPETRERYNAFFGKFLVDTGLSKTAVPKTLFMNRAATVSLLAATSFGVAAAKYETFAIMYKTPHMPNPRGPAIFSVLTGFLTSFRTYAAFDHPAPARNDGMRCTDDGNNGKRNASFLPFGSCATGSFDDIASKHDTSRCRKPEDDGLPGKECDRPSRLQIVESCNQSMKAAPTLPTLDTIDEGVEKMPVPMMRPTLGEEVSREW</sequence>
<dbReference type="Proteomes" id="UP000767238">
    <property type="component" value="Unassembled WGS sequence"/>
</dbReference>
<dbReference type="InterPro" id="IPR031327">
    <property type="entry name" value="MCM"/>
</dbReference>
<evidence type="ECO:0000256" key="2">
    <source>
        <dbReference type="ARBA" id="ARBA00008010"/>
    </source>
</evidence>
<keyword evidence="5 11" id="KW-0547">Nucleotide-binding</keyword>
<dbReference type="FunFam" id="3.40.50.300:FF:000217">
    <property type="entry name" value="DNA helicase"/>
    <property type="match status" value="1"/>
</dbReference>
<feature type="compositionally biased region" description="Basic and acidic residues" evidence="12">
    <location>
        <begin position="165"/>
        <end position="174"/>
    </location>
</feature>
<feature type="compositionally biased region" description="Polar residues" evidence="12">
    <location>
        <begin position="175"/>
        <end position="185"/>
    </location>
</feature>
<dbReference type="Pfam" id="PF14551">
    <property type="entry name" value="MCM_N"/>
    <property type="match status" value="1"/>
</dbReference>
<dbReference type="FunFam" id="2.20.28.10:FF:000003">
    <property type="entry name" value="DNA helicase"/>
    <property type="match status" value="1"/>
</dbReference>
<comment type="similarity">
    <text evidence="2 11">Belongs to the MCM family.</text>
</comment>
<feature type="region of interest" description="Disordered" evidence="12">
    <location>
        <begin position="1"/>
        <end position="141"/>
    </location>
</feature>
<dbReference type="Pfam" id="PF17207">
    <property type="entry name" value="MCM_OB"/>
    <property type="match status" value="1"/>
</dbReference>
<dbReference type="GO" id="GO:0003697">
    <property type="term" value="F:single-stranded DNA binding"/>
    <property type="evidence" value="ECO:0007669"/>
    <property type="project" value="TreeGrafter"/>
</dbReference>
<evidence type="ECO:0000256" key="1">
    <source>
        <dbReference type="ARBA" id="ARBA00004123"/>
    </source>
</evidence>
<dbReference type="PANTHER" id="PTHR11630">
    <property type="entry name" value="DNA REPLICATION LICENSING FACTOR MCM FAMILY MEMBER"/>
    <property type="match status" value="1"/>
</dbReference>
<dbReference type="Gene3D" id="3.30.1640.10">
    <property type="entry name" value="mini-chromosome maintenance (MCM) complex, chain A, domain 1"/>
    <property type="match status" value="1"/>
</dbReference>
<feature type="region of interest" description="Disordered" evidence="12">
    <location>
        <begin position="1647"/>
        <end position="1667"/>
    </location>
</feature>
<feature type="domain" description="MCM C-terminal AAA(+) ATPase" evidence="13">
    <location>
        <begin position="579"/>
        <end position="787"/>
    </location>
</feature>
<dbReference type="InterPro" id="IPR018525">
    <property type="entry name" value="MCM_CS"/>
</dbReference>
<dbReference type="Gene3D" id="3.40.50.300">
    <property type="entry name" value="P-loop containing nucleotide triphosphate hydrolases"/>
    <property type="match status" value="1"/>
</dbReference>
<dbReference type="SUPFAM" id="SSF52540">
    <property type="entry name" value="P-loop containing nucleoside triphosphate hydrolases"/>
    <property type="match status" value="1"/>
</dbReference>
<feature type="compositionally biased region" description="Polar residues" evidence="12">
    <location>
        <begin position="27"/>
        <end position="48"/>
    </location>
</feature>
<dbReference type="GO" id="GO:0097373">
    <property type="term" value="C:MCM core complex"/>
    <property type="evidence" value="ECO:0007669"/>
    <property type="project" value="UniProtKB-ARBA"/>
</dbReference>
<evidence type="ECO:0000256" key="10">
    <source>
        <dbReference type="ARBA" id="ARBA00023242"/>
    </source>
</evidence>
<dbReference type="EMBL" id="JAHFYH010000001">
    <property type="protein sequence ID" value="KAH0237850.1"/>
    <property type="molecule type" value="Genomic_DNA"/>
</dbReference>
<dbReference type="Pfam" id="PF17855">
    <property type="entry name" value="MCM_lid"/>
    <property type="match status" value="1"/>
</dbReference>